<feature type="domain" description="TadE-like" evidence="2">
    <location>
        <begin position="21"/>
        <end position="59"/>
    </location>
</feature>
<keyword evidence="1" id="KW-0812">Transmembrane</keyword>
<evidence type="ECO:0000313" key="3">
    <source>
        <dbReference type="EMBL" id="OAP43844.1"/>
    </source>
</evidence>
<dbReference type="Pfam" id="PF07811">
    <property type="entry name" value="TadE"/>
    <property type="match status" value="1"/>
</dbReference>
<name>A0A178Y8V8_SINSA</name>
<evidence type="ECO:0000259" key="2">
    <source>
        <dbReference type="Pfam" id="PF07811"/>
    </source>
</evidence>
<dbReference type="AlphaFoldDB" id="A0A178Y8V8"/>
<reference evidence="3 4" key="1">
    <citation type="submission" date="2015-11" db="EMBL/GenBank/DDBJ databases">
        <title>Ensifer anhuiense sp. nov., an effective nitrogen fixation bacterium with Glycine soja.</title>
        <authorList>
            <person name="Yan H."/>
            <person name="Chen W."/>
        </authorList>
    </citation>
    <scope>NUCLEOTIDE SEQUENCE [LARGE SCALE GENOMIC DNA]</scope>
    <source>
        <strain evidence="3 4">LMG 7837</strain>
    </source>
</reference>
<evidence type="ECO:0000256" key="1">
    <source>
        <dbReference type="SAM" id="Phobius"/>
    </source>
</evidence>
<accession>A0A178Y8V8</accession>
<gene>
    <name evidence="3" type="ORF">ATB98_08140</name>
</gene>
<dbReference type="STRING" id="36856.ATB98_08140"/>
<keyword evidence="1" id="KW-1133">Transmembrane helix</keyword>
<dbReference type="Proteomes" id="UP000078507">
    <property type="component" value="Unassembled WGS sequence"/>
</dbReference>
<dbReference type="InterPro" id="IPR012495">
    <property type="entry name" value="TadE-like_dom"/>
</dbReference>
<keyword evidence="1" id="KW-0472">Membrane</keyword>
<organism evidence="3 4">
    <name type="scientific">Sinorhizobium saheli</name>
    <dbReference type="NCBI Taxonomy" id="36856"/>
    <lineage>
        <taxon>Bacteria</taxon>
        <taxon>Pseudomonadati</taxon>
        <taxon>Pseudomonadota</taxon>
        <taxon>Alphaproteobacteria</taxon>
        <taxon>Hyphomicrobiales</taxon>
        <taxon>Rhizobiaceae</taxon>
        <taxon>Sinorhizobium/Ensifer group</taxon>
        <taxon>Sinorhizobium</taxon>
    </lineage>
</organism>
<sequence>MRPHTTRISHPLERLGGNRDGASAIEFALLLPLMLLLLAGLVDLGQGLTVRRKINQIASTTSEIIAMQTSWSDASVASILSGVSSILDPYDSSELKVVLCVVDIDKKGVEKVNWSAARGTAALAAGQASPVEIPDELQEKGVQMVVTRVQYKLDTIFSGLFESFTGAGAYEFDQNFFVRPRNGDTITYE</sequence>
<dbReference type="RefSeq" id="WP_066875760.1">
    <property type="nucleotide sequence ID" value="NZ_LNQB01000076.1"/>
</dbReference>
<dbReference type="EMBL" id="LNQB01000076">
    <property type="protein sequence ID" value="OAP43844.1"/>
    <property type="molecule type" value="Genomic_DNA"/>
</dbReference>
<proteinExistence type="predicted"/>
<evidence type="ECO:0000313" key="4">
    <source>
        <dbReference type="Proteomes" id="UP000078507"/>
    </source>
</evidence>
<keyword evidence="4" id="KW-1185">Reference proteome</keyword>
<protein>
    <submittedName>
        <fullName evidence="3">Pilus assembly protein TadG</fullName>
    </submittedName>
</protein>
<feature type="transmembrane region" description="Helical" evidence="1">
    <location>
        <begin position="21"/>
        <end position="42"/>
    </location>
</feature>
<dbReference type="OrthoDB" id="8281832at2"/>
<comment type="caution">
    <text evidence="3">The sequence shown here is derived from an EMBL/GenBank/DDBJ whole genome shotgun (WGS) entry which is preliminary data.</text>
</comment>